<dbReference type="eggNOG" id="ENOG502QSII">
    <property type="taxonomic scope" value="Eukaryota"/>
</dbReference>
<dbReference type="RefSeq" id="XP_008713471.1">
    <property type="nucleotide sequence ID" value="XM_008715249.1"/>
</dbReference>
<dbReference type="HOGENOM" id="CLU_020417_0_0_1"/>
<feature type="compositionally biased region" description="Polar residues" evidence="1">
    <location>
        <begin position="96"/>
        <end position="121"/>
    </location>
</feature>
<feature type="domain" description="Nitrogen regulatory protein areA GATA-like" evidence="2">
    <location>
        <begin position="159"/>
        <end position="186"/>
    </location>
</feature>
<dbReference type="GO" id="GO:0005773">
    <property type="term" value="C:vacuole"/>
    <property type="evidence" value="ECO:0007669"/>
    <property type="project" value="GOC"/>
</dbReference>
<feature type="compositionally biased region" description="Polar residues" evidence="1">
    <location>
        <begin position="384"/>
        <end position="408"/>
    </location>
</feature>
<proteinExistence type="predicted"/>
<dbReference type="GO" id="GO:0042149">
    <property type="term" value="P:cellular response to glucose starvation"/>
    <property type="evidence" value="ECO:0007669"/>
    <property type="project" value="TreeGrafter"/>
</dbReference>
<evidence type="ECO:0000313" key="3">
    <source>
        <dbReference type="EMBL" id="ETN44398.1"/>
    </source>
</evidence>
<dbReference type="PANTHER" id="PTHR28051">
    <property type="entry name" value="PROTEIN MTL1-RELATED"/>
    <property type="match status" value="1"/>
</dbReference>
<keyword evidence="4" id="KW-1185">Reference proteome</keyword>
<dbReference type="InterPro" id="IPR052292">
    <property type="entry name" value="Glucose_repression_reg"/>
</dbReference>
<reference evidence="3 4" key="1">
    <citation type="submission" date="2013-03" db="EMBL/GenBank/DDBJ databases">
        <title>The Genome Sequence of Phialophora europaea CBS 101466.</title>
        <authorList>
            <consortium name="The Broad Institute Genomics Platform"/>
            <person name="Cuomo C."/>
            <person name="de Hoog S."/>
            <person name="Gorbushina A."/>
            <person name="Walker B."/>
            <person name="Young S.K."/>
            <person name="Zeng Q."/>
            <person name="Gargeya S."/>
            <person name="Fitzgerald M."/>
            <person name="Haas B."/>
            <person name="Abouelleil A."/>
            <person name="Allen A.W."/>
            <person name="Alvarado L."/>
            <person name="Arachchi H.M."/>
            <person name="Berlin A.M."/>
            <person name="Chapman S.B."/>
            <person name="Gainer-Dewar J."/>
            <person name="Goldberg J."/>
            <person name="Griggs A."/>
            <person name="Gujja S."/>
            <person name="Hansen M."/>
            <person name="Howarth C."/>
            <person name="Imamovic A."/>
            <person name="Ireland A."/>
            <person name="Larimer J."/>
            <person name="McCowan C."/>
            <person name="Murphy C."/>
            <person name="Pearson M."/>
            <person name="Poon T.W."/>
            <person name="Priest M."/>
            <person name="Roberts A."/>
            <person name="Saif S."/>
            <person name="Shea T."/>
            <person name="Sisk P."/>
            <person name="Sykes S."/>
            <person name="Wortman J."/>
            <person name="Nusbaum C."/>
            <person name="Birren B."/>
        </authorList>
    </citation>
    <scope>NUCLEOTIDE SEQUENCE [LARGE SCALE GENOMIC DNA]</scope>
    <source>
        <strain evidence="3 4">CBS 101466</strain>
    </source>
</reference>
<dbReference type="GO" id="GO:0007039">
    <property type="term" value="P:protein catabolic process in the vacuole"/>
    <property type="evidence" value="ECO:0007669"/>
    <property type="project" value="TreeGrafter"/>
</dbReference>
<name>W2S8Q9_CYPE1</name>
<dbReference type="PANTHER" id="PTHR28051:SF1">
    <property type="entry name" value="PROTEIN MTL1-RELATED"/>
    <property type="match status" value="1"/>
</dbReference>
<organism evidence="3 4">
    <name type="scientific">Cyphellophora europaea (strain CBS 101466)</name>
    <name type="common">Phialophora europaea</name>
    <dbReference type="NCBI Taxonomy" id="1220924"/>
    <lineage>
        <taxon>Eukaryota</taxon>
        <taxon>Fungi</taxon>
        <taxon>Dikarya</taxon>
        <taxon>Ascomycota</taxon>
        <taxon>Pezizomycotina</taxon>
        <taxon>Eurotiomycetes</taxon>
        <taxon>Chaetothyriomycetidae</taxon>
        <taxon>Chaetothyriales</taxon>
        <taxon>Cyphellophoraceae</taxon>
        <taxon>Cyphellophora</taxon>
    </lineage>
</organism>
<dbReference type="STRING" id="1220924.W2S8Q9"/>
<protein>
    <recommendedName>
        <fullName evidence="2">Nitrogen regulatory protein areA GATA-like domain-containing protein</fullName>
    </recommendedName>
</protein>
<dbReference type="Proteomes" id="UP000030752">
    <property type="component" value="Unassembled WGS sequence"/>
</dbReference>
<feature type="compositionally biased region" description="Acidic residues" evidence="1">
    <location>
        <begin position="360"/>
        <end position="373"/>
    </location>
</feature>
<dbReference type="EMBL" id="KB822715">
    <property type="protein sequence ID" value="ETN44398.1"/>
    <property type="molecule type" value="Genomic_DNA"/>
</dbReference>
<feature type="compositionally biased region" description="Polar residues" evidence="1">
    <location>
        <begin position="314"/>
        <end position="329"/>
    </location>
</feature>
<dbReference type="AlphaFoldDB" id="W2S8Q9"/>
<dbReference type="GeneID" id="19977917"/>
<dbReference type="VEuPathDB" id="FungiDB:HMPREF1541_10578"/>
<dbReference type="InParanoid" id="W2S8Q9"/>
<dbReference type="OrthoDB" id="5563539at2759"/>
<dbReference type="Pfam" id="PF08550">
    <property type="entry name" value="GATA_AreA"/>
    <property type="match status" value="1"/>
</dbReference>
<sequence>MTTLLQAPLPGADHFTQNTLDSPSYSTISYEPSLDYHSSRPAYPYRSDQRYYSSTPSRGYDPPASYTYHATQPSSKSSLSEESDDDHGDMDFPSFGSGTEEQSITIKSEPSQKTTAVSSTPHDADLPSKVNDDQAVQIEPTQHVDYLSHEWREEDIWASWSYVVKRRQSIANCTRLENASWRQWIKTKKNLKTVSPESLNWLKDCDVTWLYGPLQVGSKSLTTVTPPPSRMSHHSSFINKKSNLKKKSASAVMLERSRSQQSLLQRVSDIIEVQKASSPAGGRPAFKRHCSAFTLSSSRTNTSVAPSPAEQEGEVSTSSRTPYSYSETPTPAECKHVLFDEEVKQVQAVESDDDTKQEPEEVAAMESDEDDDGGLMMAPALRSKLTTPRSSFSNDNKTIVPLPSTTLKYRTDTPEPPEIQTQSGLWSGGRKLSPSPSQETLRPPRPSHNFLLDDDPEVSDEPWKAPSQDASYEPGPGLRRTESGMFMPYDEDDGPPRNSIFGQALNAVNTFKDIAHVVWNVGWYKSTDNH</sequence>
<feature type="region of interest" description="Disordered" evidence="1">
    <location>
        <begin position="348"/>
        <end position="495"/>
    </location>
</feature>
<feature type="region of interest" description="Disordered" evidence="1">
    <location>
        <begin position="297"/>
        <end position="330"/>
    </location>
</feature>
<gene>
    <name evidence="3" type="ORF">HMPREF1541_10578</name>
</gene>
<accession>W2S8Q9</accession>
<dbReference type="InterPro" id="IPR013860">
    <property type="entry name" value="AreA_GATA"/>
</dbReference>
<evidence type="ECO:0000313" key="4">
    <source>
        <dbReference type="Proteomes" id="UP000030752"/>
    </source>
</evidence>
<feature type="region of interest" description="Disordered" evidence="1">
    <location>
        <begin position="1"/>
        <end position="128"/>
    </location>
</feature>
<feature type="compositionally biased region" description="Polar residues" evidence="1">
    <location>
        <begin position="15"/>
        <end position="30"/>
    </location>
</feature>
<evidence type="ECO:0000259" key="2">
    <source>
        <dbReference type="Pfam" id="PF08550"/>
    </source>
</evidence>
<evidence type="ECO:0000256" key="1">
    <source>
        <dbReference type="SAM" id="MobiDB-lite"/>
    </source>
</evidence>